<dbReference type="InterPro" id="IPR012674">
    <property type="entry name" value="Calycin"/>
</dbReference>
<dbReference type="EMBL" id="PGEY01000001">
    <property type="protein sequence ID" value="PJJ44391.1"/>
    <property type="molecule type" value="Genomic_DNA"/>
</dbReference>
<keyword evidence="1" id="KW-0479">Metal-binding</keyword>
<protein>
    <recommendedName>
        <fullName evidence="4">Peroxynitrite isomerase</fullName>
    </recommendedName>
    <alternativeName>
        <fullName evidence="5">Ferric nitrobindin</fullName>
    </alternativeName>
</protein>
<accession>A0ABX4N1N7</accession>
<evidence type="ECO:0000256" key="1">
    <source>
        <dbReference type="ARBA" id="ARBA00022617"/>
    </source>
</evidence>
<keyword evidence="1" id="KW-0349">Heme</keyword>
<evidence type="ECO:0000313" key="7">
    <source>
        <dbReference type="EMBL" id="PJJ44391.1"/>
    </source>
</evidence>
<keyword evidence="3" id="KW-0413">Isomerase</keyword>
<sequence length="160" mass="17428">MELHPALAAVAGLLGTWRGEGHGEYPTISSFDYTEEVAFSHAGKPFLQYLQRTWSPAGVPMHTETGFLRVIEGQRVEFILAQPTGQTELAEGQLEAATEGLRFRLAARIANSASAKQVDATERDLVLAGDVLTTRFAMAAVGQPMTHHLASELRRQPDGR</sequence>
<name>A0ABX4N1N7_9MICC</name>
<dbReference type="CDD" id="cd07828">
    <property type="entry name" value="lipocalin_heme-bd-THAP4-like"/>
    <property type="match status" value="1"/>
</dbReference>
<dbReference type="PANTHER" id="PTHR15854:SF4">
    <property type="entry name" value="PEROXYNITRITE ISOMERASE THAP4"/>
    <property type="match status" value="1"/>
</dbReference>
<evidence type="ECO:0000256" key="3">
    <source>
        <dbReference type="ARBA" id="ARBA00023235"/>
    </source>
</evidence>
<evidence type="ECO:0000256" key="2">
    <source>
        <dbReference type="ARBA" id="ARBA00023004"/>
    </source>
</evidence>
<dbReference type="Gene3D" id="2.40.128.20">
    <property type="match status" value="1"/>
</dbReference>
<comment type="caution">
    <text evidence="7">The sequence shown here is derived from an EMBL/GenBank/DDBJ whole genome shotgun (WGS) entry which is preliminary data.</text>
</comment>
<evidence type="ECO:0000259" key="6">
    <source>
        <dbReference type="Pfam" id="PF08768"/>
    </source>
</evidence>
<keyword evidence="8" id="KW-1185">Reference proteome</keyword>
<dbReference type="RefSeq" id="WP_066140616.1">
    <property type="nucleotide sequence ID" value="NZ_PGEY01000001.1"/>
</dbReference>
<dbReference type="InterPro" id="IPR014878">
    <property type="entry name" value="THAP4-like_heme-bd"/>
</dbReference>
<feature type="domain" description="THAP4-like heme-binding" evidence="6">
    <location>
        <begin position="7"/>
        <end position="155"/>
    </location>
</feature>
<evidence type="ECO:0000256" key="4">
    <source>
        <dbReference type="ARBA" id="ARBA00026233"/>
    </source>
</evidence>
<evidence type="ECO:0000313" key="8">
    <source>
        <dbReference type="Proteomes" id="UP000229263"/>
    </source>
</evidence>
<dbReference type="Pfam" id="PF08768">
    <property type="entry name" value="THAP4_heme-bd"/>
    <property type="match status" value="1"/>
</dbReference>
<keyword evidence="2" id="KW-0408">Iron</keyword>
<evidence type="ECO:0000256" key="5">
    <source>
        <dbReference type="ARBA" id="ARBA00030555"/>
    </source>
</evidence>
<dbReference type="PANTHER" id="PTHR15854">
    <property type="entry name" value="THAP4 PROTEIN"/>
    <property type="match status" value="1"/>
</dbReference>
<reference evidence="7 8" key="1">
    <citation type="submission" date="2017-11" db="EMBL/GenBank/DDBJ databases">
        <title>Sequencing the genomes of 1000 actinobacteria strains.</title>
        <authorList>
            <person name="Klenk H.-P."/>
        </authorList>
    </citation>
    <scope>NUCLEOTIDE SEQUENCE [LARGE SCALE GENOMIC DNA]</scope>
    <source>
        <strain evidence="7 8">DSM 12798</strain>
    </source>
</reference>
<organism evidence="7 8">
    <name type="scientific">Glutamicibacter mysorens</name>
    <dbReference type="NCBI Taxonomy" id="257984"/>
    <lineage>
        <taxon>Bacteria</taxon>
        <taxon>Bacillati</taxon>
        <taxon>Actinomycetota</taxon>
        <taxon>Actinomycetes</taxon>
        <taxon>Micrococcales</taxon>
        <taxon>Micrococcaceae</taxon>
        <taxon>Glutamicibacter</taxon>
    </lineage>
</organism>
<dbReference type="Proteomes" id="UP000229263">
    <property type="component" value="Unassembled WGS sequence"/>
</dbReference>
<gene>
    <name evidence="7" type="ORF">ATK23_1624</name>
</gene>
<proteinExistence type="predicted"/>
<dbReference type="SUPFAM" id="SSF50814">
    <property type="entry name" value="Lipocalins"/>
    <property type="match status" value="1"/>
</dbReference>
<dbReference type="InterPro" id="IPR045165">
    <property type="entry name" value="Nitrobindin"/>
</dbReference>